<dbReference type="SUPFAM" id="SSF55785">
    <property type="entry name" value="PYP-like sensor domain (PAS domain)"/>
    <property type="match status" value="1"/>
</dbReference>
<feature type="domain" description="HAMP" evidence="16">
    <location>
        <begin position="285"/>
        <end position="338"/>
    </location>
</feature>
<dbReference type="InterPro" id="IPR003594">
    <property type="entry name" value="HATPase_dom"/>
</dbReference>
<evidence type="ECO:0000256" key="2">
    <source>
        <dbReference type="ARBA" id="ARBA00004141"/>
    </source>
</evidence>
<dbReference type="STRING" id="1293890.TALK_03055"/>
<protein>
    <recommendedName>
        <fullName evidence="3">histidine kinase</fullName>
        <ecNumber evidence="3">2.7.13.3</ecNumber>
    </recommendedName>
</protein>
<comment type="caution">
    <text evidence="17">The sequence shown here is derived from an EMBL/GenBank/DDBJ whole genome shotgun (WGS) entry which is preliminary data.</text>
</comment>
<dbReference type="GO" id="GO:0007234">
    <property type="term" value="P:osmosensory signaling via phosphorelay pathway"/>
    <property type="evidence" value="ECO:0007669"/>
    <property type="project" value="TreeGrafter"/>
</dbReference>
<dbReference type="InterPro" id="IPR004358">
    <property type="entry name" value="Sig_transdc_His_kin-like_C"/>
</dbReference>
<dbReference type="InterPro" id="IPR003660">
    <property type="entry name" value="HAMP_dom"/>
</dbReference>
<dbReference type="InterPro" id="IPR000014">
    <property type="entry name" value="PAS"/>
</dbReference>
<keyword evidence="6 13" id="KW-0812">Transmembrane</keyword>
<dbReference type="SUPFAM" id="SSF158472">
    <property type="entry name" value="HAMP domain-like"/>
    <property type="match status" value="1"/>
</dbReference>
<name>A0A1Y2LEF3_9PROT</name>
<keyword evidence="11" id="KW-0902">Two-component regulatory system</keyword>
<dbReference type="InterPro" id="IPR005467">
    <property type="entry name" value="His_kinase_dom"/>
</dbReference>
<dbReference type="GO" id="GO:0000155">
    <property type="term" value="F:phosphorelay sensor kinase activity"/>
    <property type="evidence" value="ECO:0007669"/>
    <property type="project" value="InterPro"/>
</dbReference>
<proteinExistence type="predicted"/>
<dbReference type="GO" id="GO:0000156">
    <property type="term" value="F:phosphorelay response regulator activity"/>
    <property type="evidence" value="ECO:0007669"/>
    <property type="project" value="TreeGrafter"/>
</dbReference>
<dbReference type="SMART" id="SM00304">
    <property type="entry name" value="HAMP"/>
    <property type="match status" value="1"/>
</dbReference>
<evidence type="ECO:0000259" key="16">
    <source>
        <dbReference type="PROSITE" id="PS50885"/>
    </source>
</evidence>
<evidence type="ECO:0000256" key="11">
    <source>
        <dbReference type="ARBA" id="ARBA00023012"/>
    </source>
</evidence>
<dbReference type="NCBIfam" id="TIGR00229">
    <property type="entry name" value="sensory_box"/>
    <property type="match status" value="1"/>
</dbReference>
<evidence type="ECO:0000256" key="12">
    <source>
        <dbReference type="ARBA" id="ARBA00023136"/>
    </source>
</evidence>
<dbReference type="Pfam" id="PF00989">
    <property type="entry name" value="PAS"/>
    <property type="match status" value="1"/>
</dbReference>
<dbReference type="Gene3D" id="1.10.287.130">
    <property type="match status" value="1"/>
</dbReference>
<gene>
    <name evidence="17" type="ORF">TALK_03055</name>
</gene>
<sequence length="812" mass="90049">MLFRKYWSNLALSRKFALGSVVMMTCLTVIAGVSVTLFVHNQILREVEQELDREAYAGASRMALYLETVHYNLKNLATSSLVLNGIVNPYEKSKHLIPFLQGFRASDSLYTDVGLFDLNGHVLAQSNIDPQSSISGEPGFADAIAGDVRAVYHEAADNWKSYIAISYPVFDDRTQSIEGVLRGRIHLGNLSDVLAPNEETPFFFKLSNATGKKIGEWSWPTDMGLLTRSSIVELKSPLNQLVLTFDVGRVETEALAPVQRLVANIVGFAVTFILITALLAVFVGRKLSSPLRMLERTASRIATEGYFDVELPDLGNDEVGRLSSSFREMLGHINVSYSVLEARVTSRTRELEEARLRLRDSANQLQSILDNVVDTIITVDVYGRIQSCNNAGGELFKCPVERLIGKNIVDFIDIRDLEVFLIPTSDRFNHDQQRIMKEAVLYPVYGADVPIEYAIGEYMEIEDKRLVTLLIRNITKRKEVEKLKEEFISSVSHELRTPLTSITGALSLAKRDAVVPQSDRLQKLLDVALDNSKRLGDLVNDILDLEKLENGKISFTLEDLDIGELVQSSIDAFTPYVRKHGKKVRIIPSTQFFEVLGDEGRLMQVMNNLLSNAAKYSGDNTTIDVIVAAVGSDVRVSVIDQGSGIPPSLRAHMFSRFWQADGSNTKKANGTGLGLAITKSLMEGNGGRIGYRSRAGVGSVFYIDLPVKKTAVLKKEAEKGVVAVGPSNNGMIQPILKGKSANFEHIELIEISRRAQAVLYLESGAFIRKVQTVPAEEDEESLATRVEEILINISNGSLKYDLHWLSTSNERK</sequence>
<dbReference type="SMART" id="SM00387">
    <property type="entry name" value="HATPase_c"/>
    <property type="match status" value="1"/>
</dbReference>
<feature type="domain" description="Histidine kinase" evidence="14">
    <location>
        <begin position="490"/>
        <end position="709"/>
    </location>
</feature>
<dbReference type="GO" id="GO:0005524">
    <property type="term" value="F:ATP binding"/>
    <property type="evidence" value="ECO:0007669"/>
    <property type="project" value="UniProtKB-KW"/>
</dbReference>
<dbReference type="PROSITE" id="PS50109">
    <property type="entry name" value="HIS_KIN"/>
    <property type="match status" value="1"/>
</dbReference>
<dbReference type="PANTHER" id="PTHR42878:SF7">
    <property type="entry name" value="SENSOR HISTIDINE KINASE GLRK"/>
    <property type="match status" value="1"/>
</dbReference>
<dbReference type="EMBL" id="JFKB01000002">
    <property type="protein sequence ID" value="OSQ49366.1"/>
    <property type="molecule type" value="Genomic_DNA"/>
</dbReference>
<keyword evidence="4" id="KW-0597">Phosphoprotein</keyword>
<feature type="transmembrane region" description="Helical" evidence="13">
    <location>
        <begin position="16"/>
        <end position="39"/>
    </location>
</feature>
<dbReference type="Gene3D" id="3.30.565.10">
    <property type="entry name" value="Histidine kinase-like ATPase, C-terminal domain"/>
    <property type="match status" value="1"/>
</dbReference>
<dbReference type="InterPro" id="IPR036890">
    <property type="entry name" value="HATPase_C_sf"/>
</dbReference>
<keyword evidence="18" id="KW-1185">Reference proteome</keyword>
<keyword evidence="9" id="KW-0067">ATP-binding</keyword>
<dbReference type="InterPro" id="IPR036097">
    <property type="entry name" value="HisK_dim/P_sf"/>
</dbReference>
<feature type="transmembrane region" description="Helical" evidence="13">
    <location>
        <begin position="261"/>
        <end position="283"/>
    </location>
</feature>
<dbReference type="CDD" id="cd06225">
    <property type="entry name" value="HAMP"/>
    <property type="match status" value="1"/>
</dbReference>
<evidence type="ECO:0000313" key="17">
    <source>
        <dbReference type="EMBL" id="OSQ49366.1"/>
    </source>
</evidence>
<evidence type="ECO:0000259" key="14">
    <source>
        <dbReference type="PROSITE" id="PS50109"/>
    </source>
</evidence>
<dbReference type="FunFam" id="1.10.287.130:FF:000001">
    <property type="entry name" value="Two-component sensor histidine kinase"/>
    <property type="match status" value="1"/>
</dbReference>
<dbReference type="SUPFAM" id="SSF55874">
    <property type="entry name" value="ATPase domain of HSP90 chaperone/DNA topoisomerase II/histidine kinase"/>
    <property type="match status" value="1"/>
</dbReference>
<evidence type="ECO:0000313" key="18">
    <source>
        <dbReference type="Proteomes" id="UP000193396"/>
    </source>
</evidence>
<dbReference type="FunFam" id="3.30.565.10:FF:000006">
    <property type="entry name" value="Sensor histidine kinase WalK"/>
    <property type="match status" value="1"/>
</dbReference>
<dbReference type="RefSeq" id="WP_085615781.1">
    <property type="nucleotide sequence ID" value="NZ_JFKB01000002.1"/>
</dbReference>
<dbReference type="SMART" id="SM00388">
    <property type="entry name" value="HisKA"/>
    <property type="match status" value="1"/>
</dbReference>
<dbReference type="SMART" id="SM00091">
    <property type="entry name" value="PAS"/>
    <property type="match status" value="1"/>
</dbReference>
<evidence type="ECO:0000256" key="13">
    <source>
        <dbReference type="SAM" id="Phobius"/>
    </source>
</evidence>
<evidence type="ECO:0000256" key="9">
    <source>
        <dbReference type="ARBA" id="ARBA00022840"/>
    </source>
</evidence>
<evidence type="ECO:0000259" key="15">
    <source>
        <dbReference type="PROSITE" id="PS50112"/>
    </source>
</evidence>
<dbReference type="InterPro" id="IPR003661">
    <property type="entry name" value="HisK_dim/P_dom"/>
</dbReference>
<evidence type="ECO:0000256" key="10">
    <source>
        <dbReference type="ARBA" id="ARBA00022989"/>
    </source>
</evidence>
<dbReference type="PRINTS" id="PR00344">
    <property type="entry name" value="BCTRLSENSOR"/>
</dbReference>
<evidence type="ECO:0000256" key="1">
    <source>
        <dbReference type="ARBA" id="ARBA00000085"/>
    </source>
</evidence>
<dbReference type="InterPro" id="IPR013767">
    <property type="entry name" value="PAS_fold"/>
</dbReference>
<keyword evidence="5" id="KW-0808">Transferase</keyword>
<evidence type="ECO:0000256" key="5">
    <source>
        <dbReference type="ARBA" id="ARBA00022679"/>
    </source>
</evidence>
<dbReference type="Gene3D" id="3.30.450.20">
    <property type="entry name" value="PAS domain"/>
    <property type="match status" value="2"/>
</dbReference>
<dbReference type="AlphaFoldDB" id="A0A1Y2LEF3"/>
<dbReference type="Gene3D" id="6.10.340.10">
    <property type="match status" value="1"/>
</dbReference>
<dbReference type="GO" id="GO:0016020">
    <property type="term" value="C:membrane"/>
    <property type="evidence" value="ECO:0007669"/>
    <property type="project" value="UniProtKB-SubCell"/>
</dbReference>
<dbReference type="PROSITE" id="PS50885">
    <property type="entry name" value="HAMP"/>
    <property type="match status" value="1"/>
</dbReference>
<keyword evidence="10 13" id="KW-1133">Transmembrane helix</keyword>
<comment type="subcellular location">
    <subcellularLocation>
        <location evidence="2">Membrane</location>
        <topology evidence="2">Multi-pass membrane protein</topology>
    </subcellularLocation>
</comment>
<dbReference type="GO" id="GO:0030295">
    <property type="term" value="F:protein kinase activator activity"/>
    <property type="evidence" value="ECO:0007669"/>
    <property type="project" value="TreeGrafter"/>
</dbReference>
<evidence type="ECO:0000256" key="6">
    <source>
        <dbReference type="ARBA" id="ARBA00022692"/>
    </source>
</evidence>
<evidence type="ECO:0000256" key="3">
    <source>
        <dbReference type="ARBA" id="ARBA00012438"/>
    </source>
</evidence>
<dbReference type="SUPFAM" id="SSF47384">
    <property type="entry name" value="Homodimeric domain of signal transducing histidine kinase"/>
    <property type="match status" value="1"/>
</dbReference>
<dbReference type="Pfam" id="PF00672">
    <property type="entry name" value="HAMP"/>
    <property type="match status" value="1"/>
</dbReference>
<evidence type="ECO:0000256" key="7">
    <source>
        <dbReference type="ARBA" id="ARBA00022741"/>
    </source>
</evidence>
<dbReference type="Pfam" id="PF02518">
    <property type="entry name" value="HATPase_c"/>
    <property type="match status" value="1"/>
</dbReference>
<keyword evidence="7" id="KW-0547">Nucleotide-binding</keyword>
<dbReference type="Proteomes" id="UP000193396">
    <property type="component" value="Unassembled WGS sequence"/>
</dbReference>
<dbReference type="PANTHER" id="PTHR42878">
    <property type="entry name" value="TWO-COMPONENT HISTIDINE KINASE"/>
    <property type="match status" value="1"/>
</dbReference>
<reference evidence="17 18" key="1">
    <citation type="submission" date="2014-03" db="EMBL/GenBank/DDBJ databases">
        <title>The draft genome sequence of Thalassospira alkalitolerans JCM 18968.</title>
        <authorList>
            <person name="Lai Q."/>
            <person name="Shao Z."/>
        </authorList>
    </citation>
    <scope>NUCLEOTIDE SEQUENCE [LARGE SCALE GENOMIC DNA]</scope>
    <source>
        <strain evidence="17 18">JCM 18968</strain>
    </source>
</reference>
<dbReference type="Pfam" id="PF00512">
    <property type="entry name" value="HisKA"/>
    <property type="match status" value="1"/>
</dbReference>
<keyword evidence="12 13" id="KW-0472">Membrane</keyword>
<dbReference type="OrthoDB" id="8477265at2"/>
<comment type="catalytic activity">
    <reaction evidence="1">
        <text>ATP + protein L-histidine = ADP + protein N-phospho-L-histidine.</text>
        <dbReference type="EC" id="2.7.13.3"/>
    </reaction>
</comment>
<dbReference type="PROSITE" id="PS50112">
    <property type="entry name" value="PAS"/>
    <property type="match status" value="1"/>
</dbReference>
<dbReference type="InterPro" id="IPR035965">
    <property type="entry name" value="PAS-like_dom_sf"/>
</dbReference>
<keyword evidence="8" id="KW-0418">Kinase</keyword>
<evidence type="ECO:0000256" key="8">
    <source>
        <dbReference type="ARBA" id="ARBA00022777"/>
    </source>
</evidence>
<feature type="domain" description="PAS" evidence="15">
    <location>
        <begin position="361"/>
        <end position="418"/>
    </location>
</feature>
<accession>A0A1Y2LEF3</accession>
<dbReference type="InterPro" id="IPR050351">
    <property type="entry name" value="BphY/WalK/GraS-like"/>
</dbReference>
<dbReference type="GO" id="GO:0006355">
    <property type="term" value="P:regulation of DNA-templated transcription"/>
    <property type="evidence" value="ECO:0007669"/>
    <property type="project" value="InterPro"/>
</dbReference>
<organism evidence="17 18">
    <name type="scientific">Thalassospira alkalitolerans</name>
    <dbReference type="NCBI Taxonomy" id="1293890"/>
    <lineage>
        <taxon>Bacteria</taxon>
        <taxon>Pseudomonadati</taxon>
        <taxon>Pseudomonadota</taxon>
        <taxon>Alphaproteobacteria</taxon>
        <taxon>Rhodospirillales</taxon>
        <taxon>Thalassospiraceae</taxon>
        <taxon>Thalassospira</taxon>
    </lineage>
</organism>
<dbReference type="EC" id="2.7.13.3" evidence="3"/>
<evidence type="ECO:0000256" key="4">
    <source>
        <dbReference type="ARBA" id="ARBA00022553"/>
    </source>
</evidence>
<dbReference type="CDD" id="cd00082">
    <property type="entry name" value="HisKA"/>
    <property type="match status" value="1"/>
</dbReference>